<evidence type="ECO:0000259" key="10">
    <source>
        <dbReference type="PROSITE" id="PS51175"/>
    </source>
</evidence>
<keyword evidence="12" id="KW-1185">Reference proteome</keyword>
<feature type="signal peptide" evidence="9">
    <location>
        <begin position="1"/>
        <end position="22"/>
    </location>
</feature>
<organism evidence="11 12">
    <name type="scientific">Scrofimicrobium canadense</name>
    <dbReference type="NCBI Taxonomy" id="2652290"/>
    <lineage>
        <taxon>Bacteria</taxon>
        <taxon>Bacillati</taxon>
        <taxon>Actinomycetota</taxon>
        <taxon>Actinomycetes</taxon>
        <taxon>Actinomycetales</taxon>
        <taxon>Actinomycetaceae</taxon>
        <taxon>Scrofimicrobium</taxon>
    </lineage>
</organism>
<dbReference type="InterPro" id="IPR052176">
    <property type="entry name" value="Glycosyl_Hydrlase_43_Enz"/>
</dbReference>
<keyword evidence="6" id="KW-0326">Glycosidase</keyword>
<dbReference type="SMART" id="SM00606">
    <property type="entry name" value="CBD_IV"/>
    <property type="match status" value="1"/>
</dbReference>
<dbReference type="SUPFAM" id="SSF75005">
    <property type="entry name" value="Arabinanase/levansucrase/invertase"/>
    <property type="match status" value="1"/>
</dbReference>
<dbReference type="PANTHER" id="PTHR43772">
    <property type="entry name" value="ENDO-1,4-BETA-XYLANASE"/>
    <property type="match status" value="1"/>
</dbReference>
<dbReference type="Proteomes" id="UP000470875">
    <property type="component" value="Unassembled WGS sequence"/>
</dbReference>
<dbReference type="Gene3D" id="2.115.10.20">
    <property type="entry name" value="Glycosyl hydrolase domain, family 43"/>
    <property type="match status" value="1"/>
</dbReference>
<dbReference type="RefSeq" id="WP_206192548.1">
    <property type="nucleotide sequence ID" value="NZ_VULO01000006.1"/>
</dbReference>
<evidence type="ECO:0000256" key="6">
    <source>
        <dbReference type="ARBA" id="ARBA00023295"/>
    </source>
</evidence>
<dbReference type="EMBL" id="VULO01000006">
    <property type="protein sequence ID" value="MSS84355.1"/>
    <property type="molecule type" value="Genomic_DNA"/>
</dbReference>
<proteinExistence type="inferred from homology"/>
<dbReference type="InterPro" id="IPR006710">
    <property type="entry name" value="Glyco_hydro_43"/>
</dbReference>
<evidence type="ECO:0000313" key="11">
    <source>
        <dbReference type="EMBL" id="MSS84355.1"/>
    </source>
</evidence>
<accession>A0A6N7W4W7</accession>
<keyword evidence="3 9" id="KW-0732">Signal</keyword>
<dbReference type="Pfam" id="PF02018">
    <property type="entry name" value="CBM_4_9"/>
    <property type="match status" value="2"/>
</dbReference>
<feature type="chain" id="PRO_5026963996" evidence="9">
    <location>
        <begin position="23"/>
        <end position="1037"/>
    </location>
</feature>
<protein>
    <submittedName>
        <fullName evidence="11">Carbohydrate-binding protein</fullName>
    </submittedName>
</protein>
<comment type="caution">
    <text evidence="11">The sequence shown here is derived from an EMBL/GenBank/DDBJ whole genome shotgun (WGS) entry which is preliminary data.</text>
</comment>
<gene>
    <name evidence="11" type="ORF">FYJ24_06170</name>
</gene>
<feature type="compositionally biased region" description="Gly residues" evidence="7">
    <location>
        <begin position="973"/>
        <end position="985"/>
    </location>
</feature>
<evidence type="ECO:0000256" key="5">
    <source>
        <dbReference type="ARBA" id="ARBA00023277"/>
    </source>
</evidence>
<evidence type="ECO:0000256" key="8">
    <source>
        <dbReference type="SAM" id="Phobius"/>
    </source>
</evidence>
<dbReference type="InterPro" id="IPR006584">
    <property type="entry name" value="Cellulose-bd_IV"/>
</dbReference>
<evidence type="ECO:0000256" key="1">
    <source>
        <dbReference type="ARBA" id="ARBA00009865"/>
    </source>
</evidence>
<sequence>MATAVTGVLVCGTLFGAGAAMAAEVELVANGDFEAGSEGWSAEKGGTLQVIDDGYGGSQKSLAIVGRTATQSSPFYNVKGKIAEGDQLHISAKLKYEEGDATKGFNFTLCPNNFDGKICKVITSVTATKGQWASIEADFTATTDEWEWLFFENNWTPSPTAADIPDFVIDDVSLTVQRNTASLLPEGSFEDGFEGWSTDAEVVGREVGGTLSLDTTNPYEGDSSLKISGRENTWSGPHGKLTEEIQKGATYQFNAALRYDEGPETKTFVFTLCDEGFTGDGCSRVQEVTATKGQWTTFDAEWVAPQENYVWGVFEVPWKAAGEATADDLVDFQVDAVSLVKTKDAPEEPSVPGRLAVEDVLVKPVGNHNPINPWKFGADPHGLVWNGRLYVYATNDNQDYVGRDKDKYGYPTSDGQYNVTTLNIQSTTDMVNWVDHGEVPVAGSGGILPWAGRSWAPAAVAREVENPETGEMESKVFLYFCNGASGTAVLVGDSPLGPWRDVRSEAGYEGSKRMLISQGNPIQFPDGMWLFDPEIFVDDDGQAYLYFGGNTIGDAPKHPRSTAVVKLRDNMYEVACGRAGEESCEDAVKFIDAPGMFEASSLIKHDGKYYYSYSANFSISYEEGKYPTPGSIPYMVSEDPLDFQPEHYKGVAFENPNRFFKDAGGNNHSDMIEYKGNAYFLYHSRTLGKAWKEGTDTTYPVWGNLRNTHVEEMFFNDDGTIKPIEGTLDGPEQIENFNPYGKIEAQTYAWQKGTYFDIQKGESSTVFPEHNNGGNVLLSRIHNNDWTGLSAVDFGDDGAASFTARVKALVEGAQIEVRLDDPEEGPVVATLPVDSEIGQWTDLTSEVSGATGVHDVFFVFVGDSEDALFEADYWEFSPAGDTPSSFEGTLGASSVLAGGTVSVSGSGAQGVVTVTLDGTVIGSGKSNDQGLYSFDVTVPEGTAAGEYTVTVSDESGSSWTASLQVLADEEPGGDGGGQSSDGGGQQSSDGNTAPGKSTGGSNDLAQTGATAGLWALGAVVLLGSGIALAVIGKRRRP</sequence>
<feature type="transmembrane region" description="Helical" evidence="8">
    <location>
        <begin position="1011"/>
        <end position="1031"/>
    </location>
</feature>
<evidence type="ECO:0000256" key="3">
    <source>
        <dbReference type="ARBA" id="ARBA00022729"/>
    </source>
</evidence>
<feature type="domain" description="CBM6" evidence="10">
    <location>
        <begin position="741"/>
        <end position="877"/>
    </location>
</feature>
<dbReference type="InterPro" id="IPR023296">
    <property type="entry name" value="Glyco_hydro_beta-prop_sf"/>
</dbReference>
<dbReference type="CDD" id="cd04084">
    <property type="entry name" value="CBM6_xylanase-like"/>
    <property type="match status" value="1"/>
</dbReference>
<comment type="similarity">
    <text evidence="1">Belongs to the glycosyl hydrolase 43 family.</text>
</comment>
<keyword evidence="8" id="KW-0472">Membrane</keyword>
<dbReference type="InterPro" id="IPR008979">
    <property type="entry name" value="Galactose-bd-like_sf"/>
</dbReference>
<evidence type="ECO:0000256" key="9">
    <source>
        <dbReference type="SAM" id="SignalP"/>
    </source>
</evidence>
<evidence type="ECO:0000256" key="4">
    <source>
        <dbReference type="ARBA" id="ARBA00022801"/>
    </source>
</evidence>
<keyword evidence="4" id="KW-0378">Hydrolase</keyword>
<dbReference type="AlphaFoldDB" id="A0A6N7W4W7"/>
<keyword evidence="2" id="KW-0624">Polysaccharide degradation</keyword>
<evidence type="ECO:0000256" key="7">
    <source>
        <dbReference type="SAM" id="MobiDB-lite"/>
    </source>
</evidence>
<dbReference type="GO" id="GO:0004553">
    <property type="term" value="F:hydrolase activity, hydrolyzing O-glycosyl compounds"/>
    <property type="evidence" value="ECO:0007669"/>
    <property type="project" value="InterPro"/>
</dbReference>
<dbReference type="PROSITE" id="PS51175">
    <property type="entry name" value="CBM6"/>
    <property type="match status" value="1"/>
</dbReference>
<dbReference type="Pfam" id="PF04616">
    <property type="entry name" value="Glyco_hydro_43"/>
    <property type="match status" value="1"/>
</dbReference>
<name>A0A6N7W4W7_9ACTO</name>
<keyword evidence="8" id="KW-1133">Transmembrane helix</keyword>
<dbReference type="GO" id="GO:0045493">
    <property type="term" value="P:xylan catabolic process"/>
    <property type="evidence" value="ECO:0007669"/>
    <property type="project" value="UniProtKB-KW"/>
</dbReference>
<keyword evidence="5" id="KW-0119">Carbohydrate metabolism</keyword>
<dbReference type="SUPFAM" id="SSF49785">
    <property type="entry name" value="Galactose-binding domain-like"/>
    <property type="match status" value="3"/>
</dbReference>
<dbReference type="GO" id="GO:0030246">
    <property type="term" value="F:carbohydrate binding"/>
    <property type="evidence" value="ECO:0007669"/>
    <property type="project" value="InterPro"/>
</dbReference>
<reference evidence="11 12" key="1">
    <citation type="submission" date="2019-08" db="EMBL/GenBank/DDBJ databases">
        <title>In-depth cultivation of the pig gut microbiome towards novel bacterial diversity and tailored functional studies.</title>
        <authorList>
            <person name="Wylensek D."/>
            <person name="Hitch T.C.A."/>
            <person name="Clavel T."/>
        </authorList>
    </citation>
    <scope>NUCLEOTIDE SEQUENCE [LARGE SCALE GENOMIC DNA]</scope>
    <source>
        <strain evidence="11 12">WB03_NA08</strain>
    </source>
</reference>
<keyword evidence="2" id="KW-0858">Xylan degradation</keyword>
<dbReference type="Gene3D" id="2.60.120.260">
    <property type="entry name" value="Galactose-binding domain-like"/>
    <property type="match status" value="3"/>
</dbReference>
<dbReference type="InterPro" id="IPR005084">
    <property type="entry name" value="CBM6"/>
</dbReference>
<keyword evidence="8" id="KW-0812">Transmembrane</keyword>
<dbReference type="Pfam" id="PF03422">
    <property type="entry name" value="CBM_6"/>
    <property type="match status" value="1"/>
</dbReference>
<evidence type="ECO:0000313" key="12">
    <source>
        <dbReference type="Proteomes" id="UP000470875"/>
    </source>
</evidence>
<feature type="region of interest" description="Disordered" evidence="7">
    <location>
        <begin position="967"/>
        <end position="1004"/>
    </location>
</feature>
<dbReference type="CDD" id="cd09003">
    <property type="entry name" value="GH43_XynD-like"/>
    <property type="match status" value="1"/>
</dbReference>
<evidence type="ECO:0000256" key="2">
    <source>
        <dbReference type="ARBA" id="ARBA00022651"/>
    </source>
</evidence>
<dbReference type="PANTHER" id="PTHR43772:SF2">
    <property type="entry name" value="PUTATIVE (AFU_ORTHOLOGUE AFUA_2G04480)-RELATED"/>
    <property type="match status" value="1"/>
</dbReference>
<dbReference type="InterPro" id="IPR003305">
    <property type="entry name" value="CenC_carb-bd"/>
</dbReference>